<proteinExistence type="evidence at transcript level"/>
<feature type="signal peptide" evidence="3">
    <location>
        <begin position="1"/>
        <end position="16"/>
    </location>
</feature>
<dbReference type="SUPFAM" id="SSF56436">
    <property type="entry name" value="C-type lectin-like"/>
    <property type="match status" value="1"/>
</dbReference>
<organism evidence="5">
    <name type="scientific">Nilaparvata lugens</name>
    <name type="common">Brown planthopper</name>
    <dbReference type="NCBI Taxonomy" id="108931"/>
    <lineage>
        <taxon>Eukaryota</taxon>
        <taxon>Metazoa</taxon>
        <taxon>Ecdysozoa</taxon>
        <taxon>Arthropoda</taxon>
        <taxon>Hexapoda</taxon>
        <taxon>Insecta</taxon>
        <taxon>Pterygota</taxon>
        <taxon>Neoptera</taxon>
        <taxon>Paraneoptera</taxon>
        <taxon>Hemiptera</taxon>
        <taxon>Auchenorrhyncha</taxon>
        <taxon>Fulgoroidea</taxon>
        <taxon>Delphacidae</taxon>
        <taxon>Delphacinae</taxon>
        <taxon>Nilaparvata</taxon>
    </lineage>
</organism>
<evidence type="ECO:0000256" key="3">
    <source>
        <dbReference type="SAM" id="SignalP"/>
    </source>
</evidence>
<protein>
    <submittedName>
        <fullName evidence="5">Serosal cuticle-related protein 5</fullName>
    </submittedName>
</protein>
<evidence type="ECO:0000256" key="1">
    <source>
        <dbReference type="ARBA" id="ARBA00023157"/>
    </source>
</evidence>
<dbReference type="InterPro" id="IPR018378">
    <property type="entry name" value="C-type_lectin_CS"/>
</dbReference>
<dbReference type="PROSITE" id="PS50041">
    <property type="entry name" value="C_TYPE_LECTIN_2"/>
    <property type="match status" value="1"/>
</dbReference>
<evidence type="ECO:0000259" key="4">
    <source>
        <dbReference type="PROSITE" id="PS50041"/>
    </source>
</evidence>
<feature type="domain" description="C-type lectin" evidence="4">
    <location>
        <begin position="41"/>
        <end position="209"/>
    </location>
</feature>
<dbReference type="PROSITE" id="PS00615">
    <property type="entry name" value="C_TYPE_LECTIN_1"/>
    <property type="match status" value="1"/>
</dbReference>
<feature type="region of interest" description="Disordered" evidence="2">
    <location>
        <begin position="135"/>
        <end position="175"/>
    </location>
</feature>
<evidence type="ECO:0000256" key="2">
    <source>
        <dbReference type="SAM" id="MobiDB-lite"/>
    </source>
</evidence>
<name>A0A6G5SXU9_NILLU</name>
<dbReference type="PANTHER" id="PTHR21407:SF3">
    <property type="entry name" value="LD12305P"/>
    <property type="match status" value="1"/>
</dbReference>
<dbReference type="InterPro" id="IPR001304">
    <property type="entry name" value="C-type_lectin-like"/>
</dbReference>
<keyword evidence="1" id="KW-1015">Disulfide bond</keyword>
<dbReference type="EMBL" id="MK775129">
    <property type="protein sequence ID" value="QCP68957.1"/>
    <property type="molecule type" value="mRNA"/>
</dbReference>
<dbReference type="PANTHER" id="PTHR21407">
    <property type="entry name" value="RE43931P-RELATED"/>
    <property type="match status" value="1"/>
</dbReference>
<sequence>MLALLLPLLSAVLVDAQFPGGRFLEPPVPALCAQRKVHDKFNGHGYYFSWKDPATAKMEEDWLGGRNWCRARCMDLVSLQTAAENNYIKNLLVQDKVRYIWTSGRMCDFKGCDRADLQPKAINGWFWTAELQKLPPTTDRSQNDWSETGGAPHHRPIPERLERDRRPDNREELQNGAPENCLAVLNNFYNDGVHWHDVACHHRKPFVCEESESLIKYVQYTNPNLKI</sequence>
<evidence type="ECO:0000313" key="5">
    <source>
        <dbReference type="EMBL" id="QCP68957.1"/>
    </source>
</evidence>
<keyword evidence="3" id="KW-0732">Signal</keyword>
<dbReference type="Gene3D" id="3.10.100.10">
    <property type="entry name" value="Mannose-Binding Protein A, subunit A"/>
    <property type="match status" value="1"/>
</dbReference>
<dbReference type="AlphaFoldDB" id="A0A6G5SXU9"/>
<accession>A0A6G5SXU9</accession>
<dbReference type="SMART" id="SM00034">
    <property type="entry name" value="CLECT"/>
    <property type="match status" value="1"/>
</dbReference>
<feature type="compositionally biased region" description="Basic and acidic residues" evidence="2">
    <location>
        <begin position="156"/>
        <end position="173"/>
    </location>
</feature>
<dbReference type="InterPro" id="IPR016187">
    <property type="entry name" value="CTDL_fold"/>
</dbReference>
<reference evidence="5" key="1">
    <citation type="submission" date="2019-04" db="EMBL/GenBank/DDBJ databases">
        <authorList>
            <person name="Lu J.-B."/>
            <person name="Zhang C.-X."/>
        </authorList>
    </citation>
    <scope>NUCLEOTIDE SEQUENCE</scope>
</reference>
<dbReference type="OrthoDB" id="8950604at2759"/>
<dbReference type="InterPro" id="IPR016186">
    <property type="entry name" value="C-type_lectin-like/link_sf"/>
</dbReference>
<gene>
    <name evidence="5" type="primary">scrp5</name>
</gene>
<feature type="chain" id="PRO_5026273270" evidence="3">
    <location>
        <begin position="17"/>
        <end position="227"/>
    </location>
</feature>
<dbReference type="CDD" id="cd00037">
    <property type="entry name" value="CLECT"/>
    <property type="match status" value="1"/>
</dbReference>